<feature type="non-terminal residue" evidence="3">
    <location>
        <position position="80"/>
    </location>
</feature>
<reference evidence="3" key="1">
    <citation type="journal article" date="2014" name="Nat. Genet.">
        <title>Genome and transcriptome of the porcine whipworm Trichuris suis.</title>
        <authorList>
            <person name="Jex A.R."/>
            <person name="Nejsum P."/>
            <person name="Schwarz E.M."/>
            <person name="Hu L."/>
            <person name="Young N.D."/>
            <person name="Hall R.S."/>
            <person name="Korhonen P.K."/>
            <person name="Liao S."/>
            <person name="Thamsborg S."/>
            <person name="Xia J."/>
            <person name="Xu P."/>
            <person name="Wang S."/>
            <person name="Scheerlinck J.P."/>
            <person name="Hofmann A."/>
            <person name="Sternberg P.W."/>
            <person name="Wang J."/>
            <person name="Gasser R.B."/>
        </authorList>
    </citation>
    <scope>NUCLEOTIDE SEQUENCE [LARGE SCALE GENOMIC DNA]</scope>
    <source>
        <strain evidence="3">DCEP-RM93F</strain>
    </source>
</reference>
<dbReference type="EMBL" id="KL367538">
    <property type="protein sequence ID" value="KFD65456.1"/>
    <property type="molecule type" value="Genomic_DNA"/>
</dbReference>
<gene>
    <name evidence="3" type="ORF">M514_03845</name>
</gene>
<keyword evidence="2" id="KW-0732">Signal</keyword>
<name>A0A085N7L0_9BILA</name>
<accession>A0A085N7L0</accession>
<feature type="chain" id="PRO_5001795679" evidence="2">
    <location>
        <begin position="19"/>
        <end position="80"/>
    </location>
</feature>
<dbReference type="AlphaFoldDB" id="A0A085N7L0"/>
<organism evidence="3">
    <name type="scientific">Trichuris suis</name>
    <name type="common">pig whipworm</name>
    <dbReference type="NCBI Taxonomy" id="68888"/>
    <lineage>
        <taxon>Eukaryota</taxon>
        <taxon>Metazoa</taxon>
        <taxon>Ecdysozoa</taxon>
        <taxon>Nematoda</taxon>
        <taxon>Enoplea</taxon>
        <taxon>Dorylaimia</taxon>
        <taxon>Trichinellida</taxon>
        <taxon>Trichuridae</taxon>
        <taxon>Trichuris</taxon>
    </lineage>
</organism>
<feature type="signal peptide" evidence="2">
    <location>
        <begin position="1"/>
        <end position="18"/>
    </location>
</feature>
<dbReference type="Proteomes" id="UP000030758">
    <property type="component" value="Unassembled WGS sequence"/>
</dbReference>
<sequence length="80" mass="8767">MKSLIVFLLLSFVIYAAAAPICKTKKETKEAVTTKAGLTGGNSKNCKKERESQVEKKHNDKKSSRRKSGATPDEPLVSFP</sequence>
<evidence type="ECO:0000256" key="2">
    <source>
        <dbReference type="SAM" id="SignalP"/>
    </source>
</evidence>
<evidence type="ECO:0000313" key="3">
    <source>
        <dbReference type="EMBL" id="KFD65456.1"/>
    </source>
</evidence>
<feature type="compositionally biased region" description="Basic and acidic residues" evidence="1">
    <location>
        <begin position="46"/>
        <end position="62"/>
    </location>
</feature>
<protein>
    <submittedName>
        <fullName evidence="3">Uncharacterized protein</fullName>
    </submittedName>
</protein>
<evidence type="ECO:0000256" key="1">
    <source>
        <dbReference type="SAM" id="MobiDB-lite"/>
    </source>
</evidence>
<proteinExistence type="predicted"/>
<feature type="region of interest" description="Disordered" evidence="1">
    <location>
        <begin position="30"/>
        <end position="80"/>
    </location>
</feature>